<dbReference type="InterPro" id="IPR014748">
    <property type="entry name" value="Enoyl-CoA_hydra_C"/>
</dbReference>
<dbReference type="RefSeq" id="WP_184633828.1">
    <property type="nucleotide sequence ID" value="NZ_BAABKT010000005.1"/>
</dbReference>
<reference evidence="3 4" key="1">
    <citation type="submission" date="2020-08" db="EMBL/GenBank/DDBJ databases">
        <title>Sequencing the genomes of 1000 actinobacteria strains.</title>
        <authorList>
            <person name="Klenk H.-P."/>
        </authorList>
    </citation>
    <scope>NUCLEOTIDE SEQUENCE [LARGE SCALE GENOMIC DNA]</scope>
    <source>
        <strain evidence="3 4">DSM 44593</strain>
    </source>
</reference>
<dbReference type="SUPFAM" id="SSF52096">
    <property type="entry name" value="ClpP/crotonase"/>
    <property type="match status" value="1"/>
</dbReference>
<dbReference type="GO" id="GO:0003824">
    <property type="term" value="F:catalytic activity"/>
    <property type="evidence" value="ECO:0007669"/>
    <property type="project" value="UniProtKB-ARBA"/>
</dbReference>
<protein>
    <submittedName>
        <fullName evidence="3">Enoyl-CoA hydratase/carnithine racemase</fullName>
    </submittedName>
</protein>
<keyword evidence="4" id="KW-1185">Reference proteome</keyword>
<dbReference type="Gene3D" id="3.90.226.10">
    <property type="entry name" value="2-enoyl-CoA Hydratase, Chain A, domain 1"/>
    <property type="match status" value="1"/>
</dbReference>
<dbReference type="PANTHER" id="PTHR43459:SF1">
    <property type="entry name" value="EG:BACN32G11.4 PROTEIN"/>
    <property type="match status" value="1"/>
</dbReference>
<sequence>MADDSTHPTAPQDRAADDAPVLSERDGSGVLRLTLNRPERLNAWTPQMGERLFALLREADADPQVRAIVVTGAGRAFCAGADMEALSGISGTRVEIDGRSMALPATLGTPVVAALNGPAAGVGLALALFCDVRFAADDAKLTTSFSRRGLVAEYGVAWQLPRLVGQGRAMDLLLSSRVVLGAEARSMGMVDFSLPRADVVAEALSYAGTLAQECSPRSMAAIKGQVLRAQSSGLDDAADEAAGMMADAFASEDFAEGIGSYLEKRPPRFPGLGDRE</sequence>
<comment type="similarity">
    <text evidence="1">Belongs to the enoyl-CoA hydratase/isomerase family.</text>
</comment>
<evidence type="ECO:0000256" key="1">
    <source>
        <dbReference type="ARBA" id="ARBA00005254"/>
    </source>
</evidence>
<feature type="region of interest" description="Disordered" evidence="2">
    <location>
        <begin position="1"/>
        <end position="23"/>
    </location>
</feature>
<gene>
    <name evidence="3" type="ORF">HNR25_001332</name>
</gene>
<dbReference type="Proteomes" id="UP000578077">
    <property type="component" value="Unassembled WGS sequence"/>
</dbReference>
<accession>A0A841EDR8</accession>
<evidence type="ECO:0000256" key="2">
    <source>
        <dbReference type="SAM" id="MobiDB-lite"/>
    </source>
</evidence>
<dbReference type="InterPro" id="IPR029045">
    <property type="entry name" value="ClpP/crotonase-like_dom_sf"/>
</dbReference>
<evidence type="ECO:0000313" key="4">
    <source>
        <dbReference type="Proteomes" id="UP000578077"/>
    </source>
</evidence>
<dbReference type="PANTHER" id="PTHR43459">
    <property type="entry name" value="ENOYL-COA HYDRATASE"/>
    <property type="match status" value="1"/>
</dbReference>
<dbReference type="AlphaFoldDB" id="A0A841EDR8"/>
<organism evidence="3 4">
    <name type="scientific">Streptomonospora salina</name>
    <dbReference type="NCBI Taxonomy" id="104205"/>
    <lineage>
        <taxon>Bacteria</taxon>
        <taxon>Bacillati</taxon>
        <taxon>Actinomycetota</taxon>
        <taxon>Actinomycetes</taxon>
        <taxon>Streptosporangiales</taxon>
        <taxon>Nocardiopsidaceae</taxon>
        <taxon>Streptomonospora</taxon>
    </lineage>
</organism>
<evidence type="ECO:0000313" key="3">
    <source>
        <dbReference type="EMBL" id="MBB5997581.1"/>
    </source>
</evidence>
<dbReference type="Gene3D" id="1.10.12.10">
    <property type="entry name" value="Lyase 2-enoyl-coa Hydratase, Chain A, domain 2"/>
    <property type="match status" value="1"/>
</dbReference>
<name>A0A841EDR8_9ACTN</name>
<dbReference type="InterPro" id="IPR001753">
    <property type="entry name" value="Enoyl-CoA_hydra/iso"/>
</dbReference>
<comment type="caution">
    <text evidence="3">The sequence shown here is derived from an EMBL/GenBank/DDBJ whole genome shotgun (WGS) entry which is preliminary data.</text>
</comment>
<dbReference type="EMBL" id="JACHLY010000001">
    <property type="protein sequence ID" value="MBB5997581.1"/>
    <property type="molecule type" value="Genomic_DNA"/>
</dbReference>
<dbReference type="Pfam" id="PF00378">
    <property type="entry name" value="ECH_1"/>
    <property type="match status" value="1"/>
</dbReference>
<dbReference type="CDD" id="cd06558">
    <property type="entry name" value="crotonase-like"/>
    <property type="match status" value="1"/>
</dbReference>
<proteinExistence type="inferred from homology"/>